<gene>
    <name evidence="8" type="ORF">AMSG_10072</name>
</gene>
<dbReference type="InterPro" id="IPR002075">
    <property type="entry name" value="NTF2_dom"/>
</dbReference>
<dbReference type="PROSITE" id="PS51450">
    <property type="entry name" value="LRR"/>
    <property type="match status" value="1"/>
</dbReference>
<dbReference type="PANTHER" id="PTHR10662:SF22">
    <property type="entry name" value="NUCLEAR RNA EXPORT FACTOR 1"/>
    <property type="match status" value="1"/>
</dbReference>
<evidence type="ECO:0000256" key="1">
    <source>
        <dbReference type="ARBA" id="ARBA00004123"/>
    </source>
</evidence>
<evidence type="ECO:0000259" key="7">
    <source>
        <dbReference type="PROSITE" id="PS50177"/>
    </source>
</evidence>
<keyword evidence="9" id="KW-1185">Reference proteome</keyword>
<dbReference type="AlphaFoldDB" id="A0A0L0DS48"/>
<evidence type="ECO:0000256" key="5">
    <source>
        <dbReference type="ARBA" id="ARBA00023242"/>
    </source>
</evidence>
<dbReference type="Proteomes" id="UP000054408">
    <property type="component" value="Unassembled WGS sequence"/>
</dbReference>
<dbReference type="InterPro" id="IPR018222">
    <property type="entry name" value="Nuclear_transport_factor_2_euk"/>
</dbReference>
<sequence>MVVMAVVVVVVVVVVTVMVIVVAARVDQGIGKSANYARLSVYNTAGATEAELVDALTELGGGKFRLVEADVQPHRAFLVVASKADADRIIKAHEKPFRGKKLSIRIQPDPSTASTPADGAGSSGESRKSARGQPESGGKSSTRGGKKLNEDQVAALEKYIADMFNAETGMLNLNGMSDAPQLADVPVSFAAKSFTYALLQGIAKRAHGTVSLSLDSNRISWLSNLRELDQYAPALLHLSLAGNEIGSVNDLESLSKLEALEVLNLADNPVAAATASRFDYQSDVTAFFPNLKWLDNIPVEPLVTFALPPGLLDSAPVNIRTLEAQGSYADSPSTTDIVGAFIARYFECYDGDRSQLLAAYNESACMSLSVTHPDVNGRTPPGIRDYDEAARSLSETSLDVLTSRLHSTNIAIISFLRSIRATVHDPSSFIVDTAVVPVAATSEPMVTVSIHGVFREADEKQMLRGFDRTFIIAASPPGSRAAALGWPVVILNDMLHIRSTGFAY</sequence>
<dbReference type="Pfam" id="PF24048">
    <property type="entry name" value="LRR_NXF1-5"/>
    <property type="match status" value="1"/>
</dbReference>
<dbReference type="OMA" id="YNESACM"/>
<evidence type="ECO:0000313" key="8">
    <source>
        <dbReference type="EMBL" id="KNC54273.1"/>
    </source>
</evidence>
<keyword evidence="5" id="KW-0539">Nucleus</keyword>
<evidence type="ECO:0000256" key="2">
    <source>
        <dbReference type="ARBA" id="ARBA00009285"/>
    </source>
</evidence>
<dbReference type="RefSeq" id="XP_013753905.1">
    <property type="nucleotide sequence ID" value="XM_013898451.1"/>
</dbReference>
<dbReference type="Gene3D" id="3.80.10.10">
    <property type="entry name" value="Ribonuclease Inhibitor"/>
    <property type="match status" value="1"/>
</dbReference>
<dbReference type="OrthoDB" id="25872at2759"/>
<dbReference type="GO" id="GO:0005634">
    <property type="term" value="C:nucleus"/>
    <property type="evidence" value="ECO:0007669"/>
    <property type="project" value="UniProtKB-SubCell"/>
</dbReference>
<name>A0A0L0DS48_THETB</name>
<evidence type="ECO:0000256" key="4">
    <source>
        <dbReference type="ARBA" id="ARBA00022816"/>
    </source>
</evidence>
<comment type="similarity">
    <text evidence="2">Belongs to the NXF family.</text>
</comment>
<dbReference type="Gene3D" id="3.10.450.50">
    <property type="match status" value="1"/>
</dbReference>
<feature type="domain" description="NTF2" evidence="7">
    <location>
        <begin position="337"/>
        <end position="497"/>
    </location>
</feature>
<organism evidence="8 9">
    <name type="scientific">Thecamonas trahens ATCC 50062</name>
    <dbReference type="NCBI Taxonomy" id="461836"/>
    <lineage>
        <taxon>Eukaryota</taxon>
        <taxon>Apusozoa</taxon>
        <taxon>Apusomonadida</taxon>
        <taxon>Apusomonadidae</taxon>
        <taxon>Thecamonas</taxon>
    </lineage>
</organism>
<dbReference type="PANTHER" id="PTHR10662">
    <property type="entry name" value="NUCLEAR RNA EXPORT FACTOR"/>
    <property type="match status" value="1"/>
</dbReference>
<dbReference type="SUPFAM" id="SSF54427">
    <property type="entry name" value="NTF2-like"/>
    <property type="match status" value="1"/>
</dbReference>
<dbReference type="InterPro" id="IPR001611">
    <property type="entry name" value="Leu-rich_rpt"/>
</dbReference>
<dbReference type="InterPro" id="IPR057125">
    <property type="entry name" value="NXF1/2/3/5-like_LRR"/>
</dbReference>
<evidence type="ECO:0000256" key="6">
    <source>
        <dbReference type="SAM" id="MobiDB-lite"/>
    </source>
</evidence>
<dbReference type="PROSITE" id="PS50177">
    <property type="entry name" value="NTF2_DOMAIN"/>
    <property type="match status" value="1"/>
</dbReference>
<dbReference type="eggNOG" id="KOG3763">
    <property type="taxonomic scope" value="Eukaryota"/>
</dbReference>
<dbReference type="GO" id="GO:0016973">
    <property type="term" value="P:poly(A)+ mRNA export from nucleus"/>
    <property type="evidence" value="ECO:0007669"/>
    <property type="project" value="TreeGrafter"/>
</dbReference>
<reference evidence="8 9" key="1">
    <citation type="submission" date="2010-05" db="EMBL/GenBank/DDBJ databases">
        <title>The Genome Sequence of Thecamonas trahens ATCC 50062.</title>
        <authorList>
            <consortium name="The Broad Institute Genome Sequencing Platform"/>
            <person name="Russ C."/>
            <person name="Cuomo C."/>
            <person name="Shea T."/>
            <person name="Young S.K."/>
            <person name="Zeng Q."/>
            <person name="Koehrsen M."/>
            <person name="Haas B."/>
            <person name="Borodovsky M."/>
            <person name="Guigo R."/>
            <person name="Alvarado L."/>
            <person name="Berlin A."/>
            <person name="Bochicchio J."/>
            <person name="Borenstein D."/>
            <person name="Chapman S."/>
            <person name="Chen Z."/>
            <person name="Freedman E."/>
            <person name="Gellesch M."/>
            <person name="Goldberg J."/>
            <person name="Griggs A."/>
            <person name="Gujja S."/>
            <person name="Heilman E."/>
            <person name="Heiman D."/>
            <person name="Hepburn T."/>
            <person name="Howarth C."/>
            <person name="Jen D."/>
            <person name="Larson L."/>
            <person name="Mehta T."/>
            <person name="Park D."/>
            <person name="Pearson M."/>
            <person name="Roberts A."/>
            <person name="Saif S."/>
            <person name="Shenoy N."/>
            <person name="Sisk P."/>
            <person name="Stolte C."/>
            <person name="Sykes S."/>
            <person name="Thomson T."/>
            <person name="Walk T."/>
            <person name="White J."/>
            <person name="Yandava C."/>
            <person name="Burger G."/>
            <person name="Gray M.W."/>
            <person name="Holland P.W.H."/>
            <person name="King N."/>
            <person name="Lang F.B.F."/>
            <person name="Roger A.J."/>
            <person name="Ruiz-Trillo I."/>
            <person name="Lander E."/>
            <person name="Nusbaum C."/>
        </authorList>
    </citation>
    <scope>NUCLEOTIDE SEQUENCE [LARGE SCALE GENOMIC DNA]</scope>
    <source>
        <strain evidence="8 9">ATCC 50062</strain>
    </source>
</reference>
<dbReference type="InterPro" id="IPR030217">
    <property type="entry name" value="NXF_fam"/>
</dbReference>
<dbReference type="GeneID" id="25568391"/>
<evidence type="ECO:0000313" key="9">
    <source>
        <dbReference type="Proteomes" id="UP000054408"/>
    </source>
</evidence>
<protein>
    <submittedName>
        <fullName evidence="8">Nuclear RNA export factor 1</fullName>
    </submittedName>
</protein>
<comment type="subcellular location">
    <subcellularLocation>
        <location evidence="1">Nucleus</location>
    </subcellularLocation>
</comment>
<dbReference type="InterPro" id="IPR032675">
    <property type="entry name" value="LRR_dom_sf"/>
</dbReference>
<evidence type="ECO:0000256" key="3">
    <source>
        <dbReference type="ARBA" id="ARBA00022448"/>
    </source>
</evidence>
<accession>A0A0L0DS48</accession>
<dbReference type="EMBL" id="GL349487">
    <property type="protein sequence ID" value="KNC54273.1"/>
    <property type="molecule type" value="Genomic_DNA"/>
</dbReference>
<keyword evidence="4" id="KW-0509">mRNA transport</keyword>
<proteinExistence type="inferred from homology"/>
<dbReference type="SUPFAM" id="SSF52058">
    <property type="entry name" value="L domain-like"/>
    <property type="match status" value="1"/>
</dbReference>
<feature type="region of interest" description="Disordered" evidence="6">
    <location>
        <begin position="101"/>
        <end position="148"/>
    </location>
</feature>
<dbReference type="STRING" id="461836.A0A0L0DS48"/>
<dbReference type="Pfam" id="PF22602">
    <property type="entry name" value="NXF_NTF2"/>
    <property type="match status" value="1"/>
</dbReference>
<dbReference type="InterPro" id="IPR032710">
    <property type="entry name" value="NTF2-like_dom_sf"/>
</dbReference>
<keyword evidence="3" id="KW-0813">Transport</keyword>
<dbReference type="GO" id="GO:0003723">
    <property type="term" value="F:RNA binding"/>
    <property type="evidence" value="ECO:0007669"/>
    <property type="project" value="TreeGrafter"/>
</dbReference>